<evidence type="ECO:0000313" key="2">
    <source>
        <dbReference type="Proteomes" id="UP001241377"/>
    </source>
</evidence>
<gene>
    <name evidence="1" type="ORF">QFC19_001553</name>
</gene>
<keyword evidence="2" id="KW-1185">Reference proteome</keyword>
<evidence type="ECO:0000313" key="1">
    <source>
        <dbReference type="EMBL" id="KAJ9110428.1"/>
    </source>
</evidence>
<accession>A0ACC2WG44</accession>
<proteinExistence type="predicted"/>
<dbReference type="EMBL" id="JASBWR010000012">
    <property type="protein sequence ID" value="KAJ9110428.1"/>
    <property type="molecule type" value="Genomic_DNA"/>
</dbReference>
<name>A0ACC2WG44_9TREE</name>
<reference evidence="1" key="1">
    <citation type="submission" date="2023-04" db="EMBL/GenBank/DDBJ databases">
        <title>Draft Genome sequencing of Naganishia species isolated from polar environments using Oxford Nanopore Technology.</title>
        <authorList>
            <person name="Leo P."/>
            <person name="Venkateswaran K."/>
        </authorList>
    </citation>
    <scope>NUCLEOTIDE SEQUENCE</scope>
    <source>
        <strain evidence="1">MNA-CCFEE 5261</strain>
    </source>
</reference>
<dbReference type="Proteomes" id="UP001241377">
    <property type="component" value="Unassembled WGS sequence"/>
</dbReference>
<sequence length="595" mass="65186">MPDSSEPSTSTDESFRRSILGNVQEQSESLSWQSGAQEESKVDDDDDDDDSMMERSMEGSGEKGQVHMKRIANTTTGKGGQVGETHESSPTREKPKQTIDSPSLPQDRRKSLFSFDYRLDDGRLRPPETEEEWNAFYQEYITDDTATQAEKFVIASNRTANDAQSPLSESPLTRTVPLPVDGMKESETKSTDGSSRYSAGSKQLASAFISPRPSVHRQGAASGNLRRSSDLGYGRNPRDNRNSQDMQGCTSVSEESPSQLLSPTETPISTPSLEHNQDPDIPNIEYAQHEKNRASYQSGMHVSSNEMDQEKLSNWGSAAAYQQRDLARLLGQSSAKTVNRTASPLARHSGTETETEDGGVPAPSEAAIQQAMAGLSGLGDGGEWPSREDLPDTPLSIDLEHGSETDETARPEEERTQNEGFFSKEAVDMTLNDEAGGRESSSIPKPKADIAEASGDQRIPHSEGDAAPPFEPSYRIGHIPTFTSTLSQLEEEGPGEMDTTTAANSDAHGDTHPIEISPRKALEAAHDRAVRRVGKAHHHTRHRLDSEVSEDPVRFNVTARQQSEALRLKEVWEKNGYLIAPTQSPGDARRRLKAM</sequence>
<comment type="caution">
    <text evidence="1">The sequence shown here is derived from an EMBL/GenBank/DDBJ whole genome shotgun (WGS) entry which is preliminary data.</text>
</comment>
<organism evidence="1 2">
    <name type="scientific">Naganishia cerealis</name>
    <dbReference type="NCBI Taxonomy" id="610337"/>
    <lineage>
        <taxon>Eukaryota</taxon>
        <taxon>Fungi</taxon>
        <taxon>Dikarya</taxon>
        <taxon>Basidiomycota</taxon>
        <taxon>Agaricomycotina</taxon>
        <taxon>Tremellomycetes</taxon>
        <taxon>Filobasidiales</taxon>
        <taxon>Filobasidiaceae</taxon>
        <taxon>Naganishia</taxon>
    </lineage>
</organism>
<protein>
    <submittedName>
        <fullName evidence="1">Uncharacterized protein</fullName>
    </submittedName>
</protein>